<feature type="domain" description="FecR protein" evidence="2">
    <location>
        <begin position="109"/>
        <end position="193"/>
    </location>
</feature>
<dbReference type="InterPro" id="IPR032508">
    <property type="entry name" value="FecR_C"/>
</dbReference>
<name>A0A0D8JAR8_9BACT</name>
<comment type="caution">
    <text evidence="4">The sequence shown here is derived from an EMBL/GenBank/DDBJ whole genome shotgun (WGS) entry which is preliminary data.</text>
</comment>
<dbReference type="PATRIC" id="fig|1544798.3.peg.2338"/>
<feature type="transmembrane region" description="Helical" evidence="1">
    <location>
        <begin position="75"/>
        <end position="94"/>
    </location>
</feature>
<reference evidence="4 5" key="1">
    <citation type="submission" date="2014-09" db="EMBL/GenBank/DDBJ databases">
        <title>Draft Genome Sequence of Draconibacterium sp. JN14CK-3.</title>
        <authorList>
            <person name="Dong C."/>
            <person name="Lai Q."/>
            <person name="Shao Z."/>
        </authorList>
    </citation>
    <scope>NUCLEOTIDE SEQUENCE [LARGE SCALE GENOMIC DNA]</scope>
    <source>
        <strain evidence="4 5">JN14CK-3</strain>
    </source>
</reference>
<dbReference type="RefSeq" id="WP_045029366.1">
    <property type="nucleotide sequence ID" value="NZ_JRHC01000002.1"/>
</dbReference>
<dbReference type="InterPro" id="IPR006860">
    <property type="entry name" value="FecR"/>
</dbReference>
<organism evidence="4 5">
    <name type="scientific">Draconibacterium sediminis</name>
    <dbReference type="NCBI Taxonomy" id="1544798"/>
    <lineage>
        <taxon>Bacteria</taxon>
        <taxon>Pseudomonadati</taxon>
        <taxon>Bacteroidota</taxon>
        <taxon>Bacteroidia</taxon>
        <taxon>Marinilabiliales</taxon>
        <taxon>Prolixibacteraceae</taxon>
        <taxon>Draconibacterium</taxon>
    </lineage>
</organism>
<dbReference type="Gene3D" id="3.55.50.30">
    <property type="match status" value="1"/>
</dbReference>
<evidence type="ECO:0000313" key="5">
    <source>
        <dbReference type="Proteomes" id="UP000032544"/>
    </source>
</evidence>
<keyword evidence="1" id="KW-0472">Membrane</keyword>
<proteinExistence type="predicted"/>
<sequence length="305" mass="35055">MNKEEKIRKWLAGELSETEKNKFELSSEFVEIKRLLEAVKSFKAPDYGIDTELNKLSKNIFHQQKTINFYKKISPLLKIAAILIFVIGTSLFSYKYFSKINIKGEWFAEQGEVYLPDSSLVILNSGSRLRYSIDNWANERNVQLEGEAFFKVKKGSLFNVSTENGTVEVLGTEFDVKDWGSYYEVTCYTGLVKVNTSEKSVLLKPNSVFRNIGENDTEYTISNQSEPTWLKGESTFKSVPLVYVFEELERQYETSVKTINVDLNQLFTGSFSHDNLELSIEAITIPINLDYKIKKNKNIITVEDK</sequence>
<dbReference type="AlphaFoldDB" id="A0A0D8JAR8"/>
<dbReference type="PANTHER" id="PTHR30273">
    <property type="entry name" value="PERIPLASMIC SIGNAL SENSOR AND SIGMA FACTOR ACTIVATOR FECR-RELATED"/>
    <property type="match status" value="1"/>
</dbReference>
<dbReference type="Pfam" id="PF04773">
    <property type="entry name" value="FecR"/>
    <property type="match status" value="1"/>
</dbReference>
<dbReference type="Gene3D" id="2.60.120.1440">
    <property type="match status" value="1"/>
</dbReference>
<dbReference type="InterPro" id="IPR012373">
    <property type="entry name" value="Ferrdict_sens_TM"/>
</dbReference>
<gene>
    <name evidence="4" type="ORF">LH29_10915</name>
</gene>
<dbReference type="STRING" id="1544798.LH29_10915"/>
<dbReference type="OrthoDB" id="1097347at2"/>
<dbReference type="GO" id="GO:0016989">
    <property type="term" value="F:sigma factor antagonist activity"/>
    <property type="evidence" value="ECO:0007669"/>
    <property type="project" value="TreeGrafter"/>
</dbReference>
<dbReference type="PANTHER" id="PTHR30273:SF2">
    <property type="entry name" value="PROTEIN FECR"/>
    <property type="match status" value="1"/>
</dbReference>
<dbReference type="EMBL" id="JRHC01000002">
    <property type="protein sequence ID" value="KJF43621.1"/>
    <property type="molecule type" value="Genomic_DNA"/>
</dbReference>
<keyword evidence="1" id="KW-0812">Transmembrane</keyword>
<dbReference type="Pfam" id="PF16344">
    <property type="entry name" value="FecR_C"/>
    <property type="match status" value="1"/>
</dbReference>
<protein>
    <submittedName>
        <fullName evidence="4">Uncharacterized protein</fullName>
    </submittedName>
</protein>
<evidence type="ECO:0000313" key="4">
    <source>
        <dbReference type="EMBL" id="KJF43621.1"/>
    </source>
</evidence>
<keyword evidence="1" id="KW-1133">Transmembrane helix</keyword>
<accession>A0A0D8JAR8</accession>
<evidence type="ECO:0000259" key="2">
    <source>
        <dbReference type="Pfam" id="PF04773"/>
    </source>
</evidence>
<evidence type="ECO:0000259" key="3">
    <source>
        <dbReference type="Pfam" id="PF16344"/>
    </source>
</evidence>
<feature type="domain" description="Protein FecR C-terminal" evidence="3">
    <location>
        <begin position="235"/>
        <end position="300"/>
    </location>
</feature>
<dbReference type="Proteomes" id="UP000032544">
    <property type="component" value="Unassembled WGS sequence"/>
</dbReference>
<evidence type="ECO:0000256" key="1">
    <source>
        <dbReference type="SAM" id="Phobius"/>
    </source>
</evidence>
<keyword evidence="5" id="KW-1185">Reference proteome</keyword>